<dbReference type="Proteomes" id="UP000523161">
    <property type="component" value="Unassembled WGS sequence"/>
</dbReference>
<name>A0A7Y5ATB3_9GAMM</name>
<evidence type="ECO:0000256" key="5">
    <source>
        <dbReference type="ARBA" id="ARBA00022692"/>
    </source>
</evidence>
<reference evidence="9 10" key="1">
    <citation type="submission" date="2020-06" db="EMBL/GenBank/DDBJ databases">
        <title>Rheinheimera sp. nov., a marine bacterium isolated from coastal.</title>
        <authorList>
            <person name="Yu Q."/>
            <person name="Qi Y."/>
            <person name="Pu J."/>
        </authorList>
    </citation>
    <scope>NUCLEOTIDE SEQUENCE [LARGE SCALE GENOMIC DNA]</scope>
    <source>
        <strain evidence="9 10">YQF-2</strain>
    </source>
</reference>
<gene>
    <name evidence="9" type="ORF">HRH59_15425</name>
</gene>
<dbReference type="PANTHER" id="PTHR39342:SF1">
    <property type="entry name" value="UPF0283 MEMBRANE PROTEIN YCJF"/>
    <property type="match status" value="1"/>
</dbReference>
<dbReference type="EMBL" id="JABSOD010000019">
    <property type="protein sequence ID" value="NRQ43939.1"/>
    <property type="molecule type" value="Genomic_DNA"/>
</dbReference>
<keyword evidence="7 8" id="KW-0472">Membrane</keyword>
<dbReference type="InterPro" id="IPR021147">
    <property type="entry name" value="DUF697"/>
</dbReference>
<evidence type="ECO:0000256" key="4">
    <source>
        <dbReference type="ARBA" id="ARBA00022519"/>
    </source>
</evidence>
<sequence length="340" mass="37583">MSELKSAQHFDRQSLAAEAQQEPVRLKAAGFYHENDFVAVNKAEPPVALRQTNNWWWRLAGFTLLTIVLLSVWQWVVLLQQSWQNSVLHGALLSVISAAVVVLLTTVLWREFKLWRRLARNRQWQQSAQRIRHSVQFGEAEPLCRQVAASLPSSPAISAALQQWQDALQPQHSDEEQLQLFEHFVLAELDKQAQQLVYRAATDTSLAVAISPFALADMLLVLWRSSRLLRELAQLYGGAIGQLRSLVLLKRLLAALLWAGGSELALDMASDVIGSELTAKLSARAGQGVIAGLLVARLGNLAQQQLRPLPAGKTAKVSIKALSSALLQRFNGAVQTKADS</sequence>
<evidence type="ECO:0000256" key="2">
    <source>
        <dbReference type="ARBA" id="ARBA00008255"/>
    </source>
</evidence>
<dbReference type="Pfam" id="PF05128">
    <property type="entry name" value="DUF697"/>
    <property type="match status" value="1"/>
</dbReference>
<feature type="transmembrane region" description="Helical" evidence="8">
    <location>
        <begin position="88"/>
        <end position="109"/>
    </location>
</feature>
<feature type="transmembrane region" description="Helical" evidence="8">
    <location>
        <begin position="55"/>
        <end position="76"/>
    </location>
</feature>
<dbReference type="InterPro" id="IPR006507">
    <property type="entry name" value="UPF0283"/>
</dbReference>
<dbReference type="PANTHER" id="PTHR39342">
    <property type="entry name" value="UPF0283 MEMBRANE PROTEIN YCJF"/>
    <property type="match status" value="1"/>
</dbReference>
<comment type="similarity">
    <text evidence="2">Belongs to the UPF0283 family.</text>
</comment>
<evidence type="ECO:0000256" key="7">
    <source>
        <dbReference type="ARBA" id="ARBA00023136"/>
    </source>
</evidence>
<protein>
    <submittedName>
        <fullName evidence="9">TIGR01620 family protein</fullName>
    </submittedName>
</protein>
<proteinExistence type="inferred from homology"/>
<organism evidence="9 10">
    <name type="scientific">Rheinheimera lutimaris</name>
    <dbReference type="NCBI Taxonomy" id="2740584"/>
    <lineage>
        <taxon>Bacteria</taxon>
        <taxon>Pseudomonadati</taxon>
        <taxon>Pseudomonadota</taxon>
        <taxon>Gammaproteobacteria</taxon>
        <taxon>Chromatiales</taxon>
        <taxon>Chromatiaceae</taxon>
        <taxon>Rheinheimera</taxon>
    </lineage>
</organism>
<evidence type="ECO:0000313" key="10">
    <source>
        <dbReference type="Proteomes" id="UP000523161"/>
    </source>
</evidence>
<dbReference type="RefSeq" id="WP_173502172.1">
    <property type="nucleotide sequence ID" value="NZ_JABSOD010000019.1"/>
</dbReference>
<dbReference type="NCBIfam" id="TIGR01620">
    <property type="entry name" value="hyp_HI0043"/>
    <property type="match status" value="1"/>
</dbReference>
<evidence type="ECO:0000256" key="6">
    <source>
        <dbReference type="ARBA" id="ARBA00022989"/>
    </source>
</evidence>
<evidence type="ECO:0000313" key="9">
    <source>
        <dbReference type="EMBL" id="NRQ43939.1"/>
    </source>
</evidence>
<comment type="caution">
    <text evidence="9">The sequence shown here is derived from an EMBL/GenBank/DDBJ whole genome shotgun (WGS) entry which is preliminary data.</text>
</comment>
<evidence type="ECO:0000256" key="1">
    <source>
        <dbReference type="ARBA" id="ARBA00004429"/>
    </source>
</evidence>
<dbReference type="GO" id="GO:0005886">
    <property type="term" value="C:plasma membrane"/>
    <property type="evidence" value="ECO:0007669"/>
    <property type="project" value="UniProtKB-SubCell"/>
</dbReference>
<dbReference type="AlphaFoldDB" id="A0A7Y5ATB3"/>
<accession>A0A7Y5ATB3</accession>
<evidence type="ECO:0000256" key="3">
    <source>
        <dbReference type="ARBA" id="ARBA00022475"/>
    </source>
</evidence>
<keyword evidence="5 8" id="KW-0812">Transmembrane</keyword>
<evidence type="ECO:0000256" key="8">
    <source>
        <dbReference type="SAM" id="Phobius"/>
    </source>
</evidence>
<keyword evidence="4" id="KW-0997">Cell inner membrane</keyword>
<comment type="subcellular location">
    <subcellularLocation>
        <location evidence="1">Cell inner membrane</location>
        <topology evidence="1">Multi-pass membrane protein</topology>
    </subcellularLocation>
</comment>
<keyword evidence="10" id="KW-1185">Reference proteome</keyword>
<keyword evidence="6 8" id="KW-1133">Transmembrane helix</keyword>
<keyword evidence="3" id="KW-1003">Cell membrane</keyword>